<organism evidence="2 3">
    <name type="scientific">Takifugu flavidus</name>
    <name type="common">sansaifugu</name>
    <dbReference type="NCBI Taxonomy" id="433684"/>
    <lineage>
        <taxon>Eukaryota</taxon>
        <taxon>Metazoa</taxon>
        <taxon>Chordata</taxon>
        <taxon>Craniata</taxon>
        <taxon>Vertebrata</taxon>
        <taxon>Euteleostomi</taxon>
        <taxon>Actinopterygii</taxon>
        <taxon>Neopterygii</taxon>
        <taxon>Teleostei</taxon>
        <taxon>Neoteleostei</taxon>
        <taxon>Acanthomorphata</taxon>
        <taxon>Eupercaria</taxon>
        <taxon>Tetraodontiformes</taxon>
        <taxon>Tetradontoidea</taxon>
        <taxon>Tetraodontidae</taxon>
        <taxon>Takifugu</taxon>
    </lineage>
</organism>
<reference evidence="2 3" key="1">
    <citation type="submission" date="2019-04" db="EMBL/GenBank/DDBJ databases">
        <title>Chromosome genome assembly for Takifugu flavidus.</title>
        <authorList>
            <person name="Xiao S."/>
        </authorList>
    </citation>
    <scope>NUCLEOTIDE SEQUENCE [LARGE SCALE GENOMIC DNA]</scope>
    <source>
        <strain evidence="2">HTHZ2018</strain>
        <tissue evidence="2">Muscle</tissue>
    </source>
</reference>
<protein>
    <submittedName>
        <fullName evidence="2">Uncharacterized protein</fullName>
    </submittedName>
</protein>
<dbReference type="Proteomes" id="UP000324091">
    <property type="component" value="Chromosome 13"/>
</dbReference>
<evidence type="ECO:0000256" key="1">
    <source>
        <dbReference type="SAM" id="MobiDB-lite"/>
    </source>
</evidence>
<feature type="compositionally biased region" description="Basic and acidic residues" evidence="1">
    <location>
        <begin position="51"/>
        <end position="64"/>
    </location>
</feature>
<proteinExistence type="predicted"/>
<evidence type="ECO:0000313" key="3">
    <source>
        <dbReference type="Proteomes" id="UP000324091"/>
    </source>
</evidence>
<feature type="compositionally biased region" description="Acidic residues" evidence="1">
    <location>
        <begin position="72"/>
        <end position="83"/>
    </location>
</feature>
<gene>
    <name evidence="2" type="ORF">D4764_13G0007420</name>
</gene>
<comment type="caution">
    <text evidence="2">The sequence shown here is derived from an EMBL/GenBank/DDBJ whole genome shotgun (WGS) entry which is preliminary data.</text>
</comment>
<dbReference type="AlphaFoldDB" id="A0A5C6PCW8"/>
<dbReference type="EMBL" id="RHFK02000005">
    <property type="protein sequence ID" value="TWW76080.1"/>
    <property type="molecule type" value="Genomic_DNA"/>
</dbReference>
<evidence type="ECO:0000313" key="2">
    <source>
        <dbReference type="EMBL" id="TWW76080.1"/>
    </source>
</evidence>
<keyword evidence="3" id="KW-1185">Reference proteome</keyword>
<sequence length="92" mass="10516">MYWSGNTCRVYWETPANLEKVAMTSPLVANCTTALGVSRLVSVSRQDEKVFTRKETSEHVELQHGGRGGDGGGEEEEEEEVMEEEKRRRKRR</sequence>
<name>A0A5C6PCW8_9TELE</name>
<feature type="region of interest" description="Disordered" evidence="1">
    <location>
        <begin position="51"/>
        <end position="92"/>
    </location>
</feature>
<accession>A0A5C6PCW8</accession>